<dbReference type="Gene3D" id="3.40.50.720">
    <property type="entry name" value="NAD(P)-binding Rossmann-like Domain"/>
    <property type="match status" value="1"/>
</dbReference>
<dbReference type="InterPro" id="IPR050984">
    <property type="entry name" value="Gfo/Idh/MocA_domain"/>
</dbReference>
<dbReference type="GO" id="GO:0000166">
    <property type="term" value="F:nucleotide binding"/>
    <property type="evidence" value="ECO:0007669"/>
    <property type="project" value="InterPro"/>
</dbReference>
<dbReference type="InterPro" id="IPR036291">
    <property type="entry name" value="NAD(P)-bd_dom_sf"/>
</dbReference>
<dbReference type="InterPro" id="IPR055170">
    <property type="entry name" value="GFO_IDH_MocA-like_dom"/>
</dbReference>
<dbReference type="PANTHER" id="PTHR22604">
    <property type="entry name" value="OXIDOREDUCTASES"/>
    <property type="match status" value="1"/>
</dbReference>
<protein>
    <submittedName>
        <fullName evidence="5">Predicted dehydrogenase</fullName>
    </submittedName>
</protein>
<feature type="domain" description="GFO/IDH/MocA-like oxidoreductase" evidence="4">
    <location>
        <begin position="132"/>
        <end position="247"/>
    </location>
</feature>
<dbReference type="Proteomes" id="UP000184512">
    <property type="component" value="Unassembled WGS sequence"/>
</dbReference>
<reference evidence="5 6" key="1">
    <citation type="submission" date="2016-11" db="EMBL/GenBank/DDBJ databases">
        <authorList>
            <person name="Jaros S."/>
            <person name="Januszkiewicz K."/>
            <person name="Wedrychowicz H."/>
        </authorList>
    </citation>
    <scope>NUCLEOTIDE SEQUENCE [LARGE SCALE GENOMIC DNA]</scope>
    <source>
        <strain evidence="5 6">DSM 12906</strain>
    </source>
</reference>
<dbReference type="OrthoDB" id="9815825at2"/>
<evidence type="ECO:0000313" key="5">
    <source>
        <dbReference type="EMBL" id="SHJ40881.1"/>
    </source>
</evidence>
<comment type="similarity">
    <text evidence="1">Belongs to the Gfo/Idh/MocA family.</text>
</comment>
<dbReference type="STRING" id="1123357.SAMN02745244_02439"/>
<dbReference type="GO" id="GO:0016491">
    <property type="term" value="F:oxidoreductase activity"/>
    <property type="evidence" value="ECO:0007669"/>
    <property type="project" value="UniProtKB-KW"/>
</dbReference>
<keyword evidence="2" id="KW-0560">Oxidoreductase</keyword>
<dbReference type="RefSeq" id="WP_073188667.1">
    <property type="nucleotide sequence ID" value="NZ_FQZG01000046.1"/>
</dbReference>
<proteinExistence type="inferred from homology"/>
<dbReference type="InterPro" id="IPR000683">
    <property type="entry name" value="Gfo/Idh/MocA-like_OxRdtase_N"/>
</dbReference>
<evidence type="ECO:0000313" key="6">
    <source>
        <dbReference type="Proteomes" id="UP000184512"/>
    </source>
</evidence>
<keyword evidence="6" id="KW-1185">Reference proteome</keyword>
<dbReference type="EMBL" id="FQZG01000046">
    <property type="protein sequence ID" value="SHJ40881.1"/>
    <property type="molecule type" value="Genomic_DNA"/>
</dbReference>
<dbReference type="Pfam" id="PF22725">
    <property type="entry name" value="GFO_IDH_MocA_C3"/>
    <property type="match status" value="1"/>
</dbReference>
<accession>A0A1M6J2X7</accession>
<name>A0A1M6J2X7_9ACTN</name>
<organism evidence="5 6">
    <name type="scientific">Tessaracoccus bendigoensis DSM 12906</name>
    <dbReference type="NCBI Taxonomy" id="1123357"/>
    <lineage>
        <taxon>Bacteria</taxon>
        <taxon>Bacillati</taxon>
        <taxon>Actinomycetota</taxon>
        <taxon>Actinomycetes</taxon>
        <taxon>Propionibacteriales</taxon>
        <taxon>Propionibacteriaceae</taxon>
        <taxon>Tessaracoccus</taxon>
    </lineage>
</organism>
<gene>
    <name evidence="5" type="ORF">SAMN02745244_02439</name>
</gene>
<dbReference type="Pfam" id="PF01408">
    <property type="entry name" value="GFO_IDH_MocA"/>
    <property type="match status" value="1"/>
</dbReference>
<dbReference type="SUPFAM" id="SSF51735">
    <property type="entry name" value="NAD(P)-binding Rossmann-fold domains"/>
    <property type="match status" value="1"/>
</dbReference>
<dbReference type="AlphaFoldDB" id="A0A1M6J2X7"/>
<evidence type="ECO:0000259" key="3">
    <source>
        <dbReference type="Pfam" id="PF01408"/>
    </source>
</evidence>
<evidence type="ECO:0000259" key="4">
    <source>
        <dbReference type="Pfam" id="PF22725"/>
    </source>
</evidence>
<dbReference type="PANTHER" id="PTHR22604:SF105">
    <property type="entry name" value="TRANS-1,2-DIHYDROBENZENE-1,2-DIOL DEHYDROGENASE"/>
    <property type="match status" value="1"/>
</dbReference>
<evidence type="ECO:0000256" key="1">
    <source>
        <dbReference type="ARBA" id="ARBA00010928"/>
    </source>
</evidence>
<evidence type="ECO:0000256" key="2">
    <source>
        <dbReference type="ARBA" id="ARBA00023002"/>
    </source>
</evidence>
<feature type="domain" description="Gfo/Idh/MocA-like oxidoreductase N-terminal" evidence="3">
    <location>
        <begin position="4"/>
        <end position="119"/>
    </location>
</feature>
<dbReference type="Gene3D" id="3.30.360.10">
    <property type="entry name" value="Dihydrodipicolinate Reductase, domain 2"/>
    <property type="match status" value="1"/>
</dbReference>
<sequence>MNGVRWGIVGAGSVAGLVAGDFQFVPGAELVAIASRSEEKAETFAAQYAVPRAFGDYHSMLASPDIDAVYIATPHAQHRDIALAAIANGKAVLVEKSFATTLAGAREVVQAARAAGLFAMEAMWTRFVPAIAAAREVVAWGRIGDAIAVQGDLYAYREYSERHRLFNKELGGGAILDLGVYLVNLAQMFLGDVKSVDCMARLYPTGVDKAASITLAHVGHGMSSLACGFDGPGPGRMVVIGTKGWIEIEPRFHHPSVISIHRAGVLPRVIEAAPSGRGYSHEFAEASKRISEGATESPTMPLADTLEVMRVLESCLRQAGVYHRDAQVPGLA</sequence>
<dbReference type="SUPFAM" id="SSF55347">
    <property type="entry name" value="Glyceraldehyde-3-phosphate dehydrogenase-like, C-terminal domain"/>
    <property type="match status" value="1"/>
</dbReference>